<sequence>MVGSRTATAVVGLVVSLLVTAALWWYFESLFVFLFLPFVPFLFRGLGDGEPTVVQECPHCGFQATVDSYDYCPRDGTRLEPASER</sequence>
<evidence type="ECO:0000313" key="3">
    <source>
        <dbReference type="Proteomes" id="UP000605784"/>
    </source>
</evidence>
<dbReference type="RefSeq" id="WP_188996375.1">
    <property type="nucleotide sequence ID" value="NZ_BMOU01000002.1"/>
</dbReference>
<reference evidence="2" key="2">
    <citation type="submission" date="2020-09" db="EMBL/GenBank/DDBJ databases">
        <authorList>
            <person name="Sun Q."/>
            <person name="Ohkuma M."/>
        </authorList>
    </citation>
    <scope>NUCLEOTIDE SEQUENCE</scope>
    <source>
        <strain evidence="2">JCM 17820</strain>
    </source>
</reference>
<evidence type="ECO:0000256" key="1">
    <source>
        <dbReference type="SAM" id="Phobius"/>
    </source>
</evidence>
<dbReference type="AlphaFoldDB" id="A0A830GJ30"/>
<proteinExistence type="predicted"/>
<keyword evidence="3" id="KW-1185">Reference proteome</keyword>
<keyword evidence="1" id="KW-1133">Transmembrane helix</keyword>
<dbReference type="Proteomes" id="UP000605784">
    <property type="component" value="Unassembled WGS sequence"/>
</dbReference>
<accession>A0A830GJ30</accession>
<reference evidence="2" key="1">
    <citation type="journal article" date="2014" name="Int. J. Syst. Evol. Microbiol.">
        <title>Complete genome sequence of Corynebacterium casei LMG S-19264T (=DSM 44701T), isolated from a smear-ripened cheese.</title>
        <authorList>
            <consortium name="US DOE Joint Genome Institute (JGI-PGF)"/>
            <person name="Walter F."/>
            <person name="Albersmeier A."/>
            <person name="Kalinowski J."/>
            <person name="Ruckert C."/>
        </authorList>
    </citation>
    <scope>NUCLEOTIDE SEQUENCE</scope>
    <source>
        <strain evidence="2">JCM 17820</strain>
    </source>
</reference>
<comment type="caution">
    <text evidence="2">The sequence shown here is derived from an EMBL/GenBank/DDBJ whole genome shotgun (WGS) entry which is preliminary data.</text>
</comment>
<dbReference type="EMBL" id="BMOU01000002">
    <property type="protein sequence ID" value="GGN92450.1"/>
    <property type="molecule type" value="Genomic_DNA"/>
</dbReference>
<organism evidence="2 3">
    <name type="scientific">Haloarcula pellucida</name>
    <dbReference type="NCBI Taxonomy" id="1427151"/>
    <lineage>
        <taxon>Archaea</taxon>
        <taxon>Methanobacteriati</taxon>
        <taxon>Methanobacteriota</taxon>
        <taxon>Stenosarchaea group</taxon>
        <taxon>Halobacteria</taxon>
        <taxon>Halobacteriales</taxon>
        <taxon>Haloarculaceae</taxon>
        <taxon>Haloarcula</taxon>
    </lineage>
</organism>
<name>A0A830GJ30_9EURY</name>
<protein>
    <submittedName>
        <fullName evidence="2">Uncharacterized protein</fullName>
    </submittedName>
</protein>
<keyword evidence="1" id="KW-0812">Transmembrane</keyword>
<evidence type="ECO:0000313" key="2">
    <source>
        <dbReference type="EMBL" id="GGN92450.1"/>
    </source>
</evidence>
<keyword evidence="1" id="KW-0472">Membrane</keyword>
<gene>
    <name evidence="2" type="ORF">GCM10009030_16670</name>
</gene>
<feature type="transmembrane region" description="Helical" evidence="1">
    <location>
        <begin position="7"/>
        <end position="27"/>
    </location>
</feature>